<dbReference type="EMBL" id="LHPF02000026">
    <property type="protein sequence ID" value="PSC69460.1"/>
    <property type="molecule type" value="Genomic_DNA"/>
</dbReference>
<comment type="caution">
    <text evidence="2">The sequence shown here is derived from an EMBL/GenBank/DDBJ whole genome shotgun (WGS) entry which is preliminary data.</text>
</comment>
<evidence type="ECO:0000313" key="2">
    <source>
        <dbReference type="EMBL" id="PSC69460.1"/>
    </source>
</evidence>
<feature type="compositionally biased region" description="Gly residues" evidence="1">
    <location>
        <begin position="477"/>
        <end position="491"/>
    </location>
</feature>
<dbReference type="AlphaFoldDB" id="A0A2P6V5V5"/>
<sequence>MHGWQPQFLGPRGQPPAGVRPTDWAGVEQFSMPVELNQTLQVPDQDPDKPAAALQPTIHGVLHLFLKAARWPDGHLRIKGFVFVEVTRFPPNWEPIMLSVPLRNLPEVHTALRLGLRSLSGGRERGVSLEPSFCSDASWSDDPALQRWFAGCLFLYDSARAIDIAGLLSRAGVARPPARGGREGGDGGDDGESAAPGVGPEVWKVLPRVMAEGQLGAARAAKILSWQVEHHTAIGMSGALMYAYPRHALALEADPGIQALLQSRRLILVHWQPLALWEGLGYFDQQLALAHGVLSFWGRGVHVLSSDLDEFLVPATPGDTVPSMLATGCLSRQPACARFEGRAVYPHAQGAPPADEAEWWAADGEGIPLARYKFGTPRGGMHKSMADPGRTFPMSVHFITSCTGEGEVAGNASTAKLRSPCTERAPCAAADVACAWTAHVINMHVSRYQPEEATPLPRNWLWMWPPATAADKPSGGSNHGGSGGDEGAGGG</sequence>
<organism evidence="2 3">
    <name type="scientific">Micractinium conductrix</name>
    <dbReference type="NCBI Taxonomy" id="554055"/>
    <lineage>
        <taxon>Eukaryota</taxon>
        <taxon>Viridiplantae</taxon>
        <taxon>Chlorophyta</taxon>
        <taxon>core chlorophytes</taxon>
        <taxon>Trebouxiophyceae</taxon>
        <taxon>Chlorellales</taxon>
        <taxon>Chlorellaceae</taxon>
        <taxon>Chlorella clade</taxon>
        <taxon>Micractinium</taxon>
    </lineage>
</organism>
<dbReference type="Proteomes" id="UP000239649">
    <property type="component" value="Unassembled WGS sequence"/>
</dbReference>
<feature type="region of interest" description="Disordered" evidence="1">
    <location>
        <begin position="467"/>
        <end position="491"/>
    </location>
</feature>
<evidence type="ECO:0000256" key="1">
    <source>
        <dbReference type="SAM" id="MobiDB-lite"/>
    </source>
</evidence>
<protein>
    <recommendedName>
        <fullName evidence="4">Glycosyltransferase family 92 protein</fullName>
    </recommendedName>
</protein>
<evidence type="ECO:0000313" key="3">
    <source>
        <dbReference type="Proteomes" id="UP000239649"/>
    </source>
</evidence>
<keyword evidence="3" id="KW-1185">Reference proteome</keyword>
<reference evidence="2 3" key="1">
    <citation type="journal article" date="2018" name="Plant J.">
        <title>Genome sequences of Chlorella sorokiniana UTEX 1602 and Micractinium conductrix SAG 241.80: implications to maltose excretion by a green alga.</title>
        <authorList>
            <person name="Arriola M.B."/>
            <person name="Velmurugan N."/>
            <person name="Zhang Y."/>
            <person name="Plunkett M.H."/>
            <person name="Hondzo H."/>
            <person name="Barney B.M."/>
        </authorList>
    </citation>
    <scope>NUCLEOTIDE SEQUENCE [LARGE SCALE GENOMIC DNA]</scope>
    <source>
        <strain evidence="2 3">SAG 241.80</strain>
    </source>
</reference>
<evidence type="ECO:0008006" key="4">
    <source>
        <dbReference type="Google" id="ProtNLM"/>
    </source>
</evidence>
<accession>A0A2P6V5V5</accession>
<feature type="region of interest" description="Disordered" evidence="1">
    <location>
        <begin position="175"/>
        <end position="197"/>
    </location>
</feature>
<feature type="region of interest" description="Disordered" evidence="1">
    <location>
        <begin position="1"/>
        <end position="20"/>
    </location>
</feature>
<proteinExistence type="predicted"/>
<gene>
    <name evidence="2" type="ORF">C2E20_7027</name>
</gene>
<name>A0A2P6V5V5_9CHLO</name>
<dbReference type="OrthoDB" id="531635at2759"/>